<dbReference type="InterPro" id="IPR008920">
    <property type="entry name" value="TF_FadR/GntR_C"/>
</dbReference>
<comment type="caution">
    <text evidence="5">The sequence shown here is derived from an EMBL/GenBank/DDBJ whole genome shotgun (WGS) entry which is preliminary data.</text>
</comment>
<dbReference type="GO" id="GO:0003677">
    <property type="term" value="F:DNA binding"/>
    <property type="evidence" value="ECO:0007669"/>
    <property type="project" value="UniProtKB-KW"/>
</dbReference>
<dbReference type="Proteomes" id="UP000521227">
    <property type="component" value="Unassembled WGS sequence"/>
</dbReference>
<dbReference type="Pfam" id="PF00392">
    <property type="entry name" value="GntR"/>
    <property type="match status" value="1"/>
</dbReference>
<dbReference type="InterPro" id="IPR011711">
    <property type="entry name" value="GntR_C"/>
</dbReference>
<dbReference type="AlphaFoldDB" id="A0A840N867"/>
<evidence type="ECO:0000256" key="1">
    <source>
        <dbReference type="ARBA" id="ARBA00023015"/>
    </source>
</evidence>
<dbReference type="PROSITE" id="PS50949">
    <property type="entry name" value="HTH_GNTR"/>
    <property type="match status" value="1"/>
</dbReference>
<evidence type="ECO:0000256" key="2">
    <source>
        <dbReference type="ARBA" id="ARBA00023125"/>
    </source>
</evidence>
<evidence type="ECO:0000313" key="6">
    <source>
        <dbReference type="Proteomes" id="UP000521227"/>
    </source>
</evidence>
<dbReference type="Gene3D" id="1.20.120.530">
    <property type="entry name" value="GntR ligand-binding domain-like"/>
    <property type="match status" value="1"/>
</dbReference>
<dbReference type="InterPro" id="IPR036388">
    <property type="entry name" value="WH-like_DNA-bd_sf"/>
</dbReference>
<dbReference type="SUPFAM" id="SSF46785">
    <property type="entry name" value="Winged helix' DNA-binding domain"/>
    <property type="match status" value="1"/>
</dbReference>
<evidence type="ECO:0000313" key="5">
    <source>
        <dbReference type="EMBL" id="MBB5052906.1"/>
    </source>
</evidence>
<organism evidence="5 6">
    <name type="scientific">Afipia massiliensis</name>
    <dbReference type="NCBI Taxonomy" id="211460"/>
    <lineage>
        <taxon>Bacteria</taxon>
        <taxon>Pseudomonadati</taxon>
        <taxon>Pseudomonadota</taxon>
        <taxon>Alphaproteobacteria</taxon>
        <taxon>Hyphomicrobiales</taxon>
        <taxon>Nitrobacteraceae</taxon>
        <taxon>Afipia</taxon>
    </lineage>
</organism>
<dbReference type="Pfam" id="PF07729">
    <property type="entry name" value="FCD"/>
    <property type="match status" value="1"/>
</dbReference>
<dbReference type="PANTHER" id="PTHR43537:SF5">
    <property type="entry name" value="UXU OPERON TRANSCRIPTIONAL REGULATOR"/>
    <property type="match status" value="1"/>
</dbReference>
<dbReference type="PRINTS" id="PR00035">
    <property type="entry name" value="HTHGNTR"/>
</dbReference>
<feature type="domain" description="HTH gntR-type" evidence="4">
    <location>
        <begin position="18"/>
        <end position="85"/>
    </location>
</feature>
<name>A0A840N867_9BRAD</name>
<dbReference type="SMART" id="SM00895">
    <property type="entry name" value="FCD"/>
    <property type="match status" value="1"/>
</dbReference>
<dbReference type="SUPFAM" id="SSF48008">
    <property type="entry name" value="GntR ligand-binding domain-like"/>
    <property type="match status" value="1"/>
</dbReference>
<dbReference type="EMBL" id="JACHIJ010000004">
    <property type="protein sequence ID" value="MBB5052906.1"/>
    <property type="molecule type" value="Genomic_DNA"/>
</dbReference>
<dbReference type="SMART" id="SM00345">
    <property type="entry name" value="HTH_GNTR"/>
    <property type="match status" value="1"/>
</dbReference>
<dbReference type="InterPro" id="IPR036390">
    <property type="entry name" value="WH_DNA-bd_sf"/>
</dbReference>
<gene>
    <name evidence="5" type="ORF">HNQ36_002897</name>
</gene>
<dbReference type="Gene3D" id="1.10.10.10">
    <property type="entry name" value="Winged helix-like DNA-binding domain superfamily/Winged helix DNA-binding domain"/>
    <property type="match status" value="1"/>
</dbReference>
<accession>A0A840N867</accession>
<protein>
    <submittedName>
        <fullName evidence="5">DNA-binding GntR family transcriptional regulator</fullName>
    </submittedName>
</protein>
<dbReference type="InterPro" id="IPR000524">
    <property type="entry name" value="Tscrpt_reg_HTH_GntR"/>
</dbReference>
<sequence>MGADLINHEVDYGPEPELNLADSAYRAIEEMICTLELQPGARVSESSLAKRLGIGRTPVREALQLLSRDGLVVVLRRHGVLVSEIDVRTQLRIIEVRRALESLMVRLAAERATEEEIAQFAKIAAAIYAAVDANDDLAFVRLDSQLNELLARACGNRFASGSMSLMTPLSRRFWYRNYKSAGDMMLGARLHAEIADAIARRKPDEAEQAVKRLLDYIEDFSRKTLDR</sequence>
<evidence type="ECO:0000259" key="4">
    <source>
        <dbReference type="PROSITE" id="PS50949"/>
    </source>
</evidence>
<dbReference type="GO" id="GO:0003700">
    <property type="term" value="F:DNA-binding transcription factor activity"/>
    <property type="evidence" value="ECO:0007669"/>
    <property type="project" value="InterPro"/>
</dbReference>
<keyword evidence="1" id="KW-0805">Transcription regulation</keyword>
<keyword evidence="3" id="KW-0804">Transcription</keyword>
<proteinExistence type="predicted"/>
<dbReference type="CDD" id="cd07377">
    <property type="entry name" value="WHTH_GntR"/>
    <property type="match status" value="1"/>
</dbReference>
<evidence type="ECO:0000256" key="3">
    <source>
        <dbReference type="ARBA" id="ARBA00023163"/>
    </source>
</evidence>
<dbReference type="PANTHER" id="PTHR43537">
    <property type="entry name" value="TRANSCRIPTIONAL REGULATOR, GNTR FAMILY"/>
    <property type="match status" value="1"/>
</dbReference>
<keyword evidence="2 5" id="KW-0238">DNA-binding</keyword>
<reference evidence="5 6" key="1">
    <citation type="submission" date="2020-08" db="EMBL/GenBank/DDBJ databases">
        <title>Genomic Encyclopedia of Type Strains, Phase IV (KMG-IV): sequencing the most valuable type-strain genomes for metagenomic binning, comparative biology and taxonomic classification.</title>
        <authorList>
            <person name="Goeker M."/>
        </authorList>
    </citation>
    <scope>NUCLEOTIDE SEQUENCE [LARGE SCALE GENOMIC DNA]</scope>
    <source>
        <strain evidence="5 6">DSM 17498</strain>
    </source>
</reference>